<proteinExistence type="predicted"/>
<dbReference type="AlphaFoldDB" id="A0A813EAZ2"/>
<dbReference type="GO" id="GO:0008483">
    <property type="term" value="F:transaminase activity"/>
    <property type="evidence" value="ECO:0007669"/>
    <property type="project" value="TreeGrafter"/>
</dbReference>
<organism evidence="1 2">
    <name type="scientific">Polarella glacialis</name>
    <name type="common">Dinoflagellate</name>
    <dbReference type="NCBI Taxonomy" id="89957"/>
    <lineage>
        <taxon>Eukaryota</taxon>
        <taxon>Sar</taxon>
        <taxon>Alveolata</taxon>
        <taxon>Dinophyceae</taxon>
        <taxon>Suessiales</taxon>
        <taxon>Suessiaceae</taxon>
        <taxon>Polarella</taxon>
    </lineage>
</organism>
<name>A0A813EAZ2_POLGL</name>
<sequence length="147" mass="15628">MDSMVLEAKELGLFVVQDCAQAFIGSLPAGQRAAGAKSAYPTGFRGLEGADASFVSFGTMKTLTALGGAVGRVKDPEIRKRMLSKEATYPVRPLRQYFQSAVKGLVIKLIGLPCLWGLVEALFAAVGVSFDELIVSSVRGFPNEADI</sequence>
<reference evidence="1" key="1">
    <citation type="submission" date="2021-02" db="EMBL/GenBank/DDBJ databases">
        <authorList>
            <person name="Dougan E. K."/>
            <person name="Rhodes N."/>
            <person name="Thang M."/>
            <person name="Chan C."/>
        </authorList>
    </citation>
    <scope>NUCLEOTIDE SEQUENCE</scope>
</reference>
<dbReference type="Gene3D" id="3.40.640.10">
    <property type="entry name" value="Type I PLP-dependent aspartate aminotransferase-like (Major domain)"/>
    <property type="match status" value="1"/>
</dbReference>
<keyword evidence="2" id="KW-1185">Reference proteome</keyword>
<dbReference type="OrthoDB" id="283814at2759"/>
<evidence type="ECO:0000313" key="1">
    <source>
        <dbReference type="EMBL" id="CAE8596261.1"/>
    </source>
</evidence>
<dbReference type="InterPro" id="IPR015421">
    <property type="entry name" value="PyrdxlP-dep_Trfase_major"/>
</dbReference>
<evidence type="ECO:0000313" key="2">
    <source>
        <dbReference type="Proteomes" id="UP000654075"/>
    </source>
</evidence>
<gene>
    <name evidence="1" type="ORF">PGLA1383_LOCUS14726</name>
</gene>
<dbReference type="GO" id="GO:0000271">
    <property type="term" value="P:polysaccharide biosynthetic process"/>
    <property type="evidence" value="ECO:0007669"/>
    <property type="project" value="TreeGrafter"/>
</dbReference>
<dbReference type="InterPro" id="IPR000653">
    <property type="entry name" value="DegT/StrS_aminotransferase"/>
</dbReference>
<feature type="non-terminal residue" evidence="1">
    <location>
        <position position="1"/>
    </location>
</feature>
<accession>A0A813EAZ2</accession>
<dbReference type="SUPFAM" id="SSF53383">
    <property type="entry name" value="PLP-dependent transferases"/>
    <property type="match status" value="1"/>
</dbReference>
<dbReference type="PANTHER" id="PTHR30244">
    <property type="entry name" value="TRANSAMINASE"/>
    <property type="match status" value="1"/>
</dbReference>
<comment type="caution">
    <text evidence="1">The sequence shown here is derived from an EMBL/GenBank/DDBJ whole genome shotgun (WGS) entry which is preliminary data.</text>
</comment>
<dbReference type="PANTHER" id="PTHR30244:SF34">
    <property type="entry name" value="DTDP-4-AMINO-4,6-DIDEOXYGALACTOSE TRANSAMINASE"/>
    <property type="match status" value="1"/>
</dbReference>
<dbReference type="InterPro" id="IPR015424">
    <property type="entry name" value="PyrdxlP-dep_Trfase"/>
</dbReference>
<dbReference type="GO" id="GO:0030170">
    <property type="term" value="F:pyridoxal phosphate binding"/>
    <property type="evidence" value="ECO:0007669"/>
    <property type="project" value="TreeGrafter"/>
</dbReference>
<dbReference type="EMBL" id="CAJNNV010008443">
    <property type="protein sequence ID" value="CAE8596261.1"/>
    <property type="molecule type" value="Genomic_DNA"/>
</dbReference>
<dbReference type="Proteomes" id="UP000654075">
    <property type="component" value="Unassembled WGS sequence"/>
</dbReference>
<protein>
    <submittedName>
        <fullName evidence="1">Uncharacterized protein</fullName>
    </submittedName>
</protein>